<feature type="region of interest" description="Disordered" evidence="1">
    <location>
        <begin position="144"/>
        <end position="247"/>
    </location>
</feature>
<evidence type="ECO:0000256" key="1">
    <source>
        <dbReference type="SAM" id="MobiDB-lite"/>
    </source>
</evidence>
<dbReference type="InterPro" id="IPR021391">
    <property type="entry name" value="DUF3027"/>
</dbReference>
<sequence length="247" mass="26071">MPELGDEVDPAAETPAGETGAPADAAAEGAEAAEAAEPEVELVADPELVAAVPLARQALAEITPERTIGEPLGHVVEAPGVVSLLFASLLPGYPDWRWTVTVGRTGDDEEPTVLEAELMPGDGSLLAPDWVPWSERLAEYQAAQEALAAQEAESAEDEDDDESDDDESGDDADAEDDHDIHDLHAGDDLDGVDIDSVDVDFDEETDVDSDLDLEAEEAAALADADDDESDEGDEDDDSDDDESDEDE</sequence>
<feature type="compositionally biased region" description="Acidic residues" evidence="1">
    <location>
        <begin position="188"/>
        <end position="247"/>
    </location>
</feature>
<evidence type="ECO:0000313" key="2">
    <source>
        <dbReference type="EMBL" id="MDN4597572.1"/>
    </source>
</evidence>
<dbReference type="Pfam" id="PF11228">
    <property type="entry name" value="DUF3027"/>
    <property type="match status" value="1"/>
</dbReference>
<dbReference type="EMBL" id="JAROCB010000002">
    <property type="protein sequence ID" value="MDN4597572.1"/>
    <property type="molecule type" value="Genomic_DNA"/>
</dbReference>
<keyword evidence="3" id="KW-1185">Reference proteome</keyword>
<organism evidence="2 3">
    <name type="scientific">Leifsonia virtsii</name>
    <dbReference type="NCBI Taxonomy" id="3035915"/>
    <lineage>
        <taxon>Bacteria</taxon>
        <taxon>Bacillati</taxon>
        <taxon>Actinomycetota</taxon>
        <taxon>Actinomycetes</taxon>
        <taxon>Micrococcales</taxon>
        <taxon>Microbacteriaceae</taxon>
        <taxon>Leifsonia</taxon>
    </lineage>
</organism>
<proteinExistence type="predicted"/>
<dbReference type="RefSeq" id="WP_301218663.1">
    <property type="nucleotide sequence ID" value="NZ_JAROCB010000002.1"/>
</dbReference>
<accession>A0ABT8IYX0</accession>
<evidence type="ECO:0000313" key="3">
    <source>
        <dbReference type="Proteomes" id="UP001174210"/>
    </source>
</evidence>
<feature type="compositionally biased region" description="Acidic residues" evidence="1">
    <location>
        <begin position="1"/>
        <end position="10"/>
    </location>
</feature>
<feature type="region of interest" description="Disordered" evidence="1">
    <location>
        <begin position="1"/>
        <end position="39"/>
    </location>
</feature>
<feature type="compositionally biased region" description="Basic and acidic residues" evidence="1">
    <location>
        <begin position="178"/>
        <end position="187"/>
    </location>
</feature>
<name>A0ABT8IYX0_9MICO</name>
<feature type="compositionally biased region" description="Low complexity" evidence="1">
    <location>
        <begin position="14"/>
        <end position="33"/>
    </location>
</feature>
<reference evidence="2" key="1">
    <citation type="submission" date="2023-03" db="EMBL/GenBank/DDBJ databases">
        <title>MT1 and MT2 Draft Genomes of Novel Species.</title>
        <authorList>
            <person name="Venkateswaran K."/>
        </authorList>
    </citation>
    <scope>NUCLEOTIDE SEQUENCE</scope>
    <source>
        <strain evidence="2">F6_8S_P_1A</strain>
    </source>
</reference>
<gene>
    <name evidence="2" type="ORF">P5G59_10505</name>
</gene>
<dbReference type="Proteomes" id="UP001174210">
    <property type="component" value="Unassembled WGS sequence"/>
</dbReference>
<feature type="compositionally biased region" description="Acidic residues" evidence="1">
    <location>
        <begin position="153"/>
        <end position="177"/>
    </location>
</feature>
<comment type="caution">
    <text evidence="2">The sequence shown here is derived from an EMBL/GenBank/DDBJ whole genome shotgun (WGS) entry which is preliminary data.</text>
</comment>
<protein>
    <submittedName>
        <fullName evidence="2">DUF3027 domain-containing protein</fullName>
    </submittedName>
</protein>